<accession>A0A8T0EEU7</accession>
<feature type="domain" description="C2H2-type" evidence="2">
    <location>
        <begin position="144"/>
        <end position="165"/>
    </location>
</feature>
<dbReference type="Proteomes" id="UP000807504">
    <property type="component" value="Unassembled WGS sequence"/>
</dbReference>
<feature type="region of interest" description="Disordered" evidence="1">
    <location>
        <begin position="597"/>
        <end position="754"/>
    </location>
</feature>
<feature type="region of interest" description="Disordered" evidence="1">
    <location>
        <begin position="466"/>
        <end position="551"/>
    </location>
</feature>
<feature type="compositionally biased region" description="Low complexity" evidence="1">
    <location>
        <begin position="263"/>
        <end position="275"/>
    </location>
</feature>
<dbReference type="InterPro" id="IPR013087">
    <property type="entry name" value="Znf_C2H2_type"/>
</dbReference>
<name>A0A8T0EEU7_ARGBR</name>
<evidence type="ECO:0000313" key="4">
    <source>
        <dbReference type="Proteomes" id="UP000807504"/>
    </source>
</evidence>
<feature type="region of interest" description="Disordered" evidence="1">
    <location>
        <begin position="423"/>
        <end position="454"/>
    </location>
</feature>
<feature type="compositionally biased region" description="Basic and acidic residues" evidence="1">
    <location>
        <begin position="107"/>
        <end position="122"/>
    </location>
</feature>
<reference evidence="3" key="1">
    <citation type="journal article" date="2020" name="bioRxiv">
        <title>Chromosome-level reference genome of the European wasp spider Argiope bruennichi: a resource for studies on range expansion and evolutionary adaptation.</title>
        <authorList>
            <person name="Sheffer M.M."/>
            <person name="Hoppe A."/>
            <person name="Krehenwinkel H."/>
            <person name="Uhl G."/>
            <person name="Kuss A.W."/>
            <person name="Jensen L."/>
            <person name="Jensen C."/>
            <person name="Gillespie R.G."/>
            <person name="Hoff K.J."/>
            <person name="Prost S."/>
        </authorList>
    </citation>
    <scope>NUCLEOTIDE SEQUENCE</scope>
</reference>
<organism evidence="3 4">
    <name type="scientific">Argiope bruennichi</name>
    <name type="common">Wasp spider</name>
    <name type="synonym">Aranea bruennichi</name>
    <dbReference type="NCBI Taxonomy" id="94029"/>
    <lineage>
        <taxon>Eukaryota</taxon>
        <taxon>Metazoa</taxon>
        <taxon>Ecdysozoa</taxon>
        <taxon>Arthropoda</taxon>
        <taxon>Chelicerata</taxon>
        <taxon>Arachnida</taxon>
        <taxon>Araneae</taxon>
        <taxon>Araneomorphae</taxon>
        <taxon>Entelegynae</taxon>
        <taxon>Araneoidea</taxon>
        <taxon>Araneidae</taxon>
        <taxon>Argiope</taxon>
    </lineage>
</organism>
<dbReference type="PROSITE" id="PS00028">
    <property type="entry name" value="ZINC_FINGER_C2H2_1"/>
    <property type="match status" value="1"/>
</dbReference>
<protein>
    <recommendedName>
        <fullName evidence="2">C2H2-type domain-containing protein</fullName>
    </recommendedName>
</protein>
<feature type="region of interest" description="Disordered" evidence="1">
    <location>
        <begin position="257"/>
        <end position="276"/>
    </location>
</feature>
<feature type="compositionally biased region" description="Polar residues" evidence="1">
    <location>
        <begin position="689"/>
        <end position="714"/>
    </location>
</feature>
<feature type="region of interest" description="Disordered" evidence="1">
    <location>
        <begin position="833"/>
        <end position="855"/>
    </location>
</feature>
<feature type="compositionally biased region" description="Basic and acidic residues" evidence="1">
    <location>
        <begin position="769"/>
        <end position="781"/>
    </location>
</feature>
<dbReference type="EMBL" id="JABXBU010002228">
    <property type="protein sequence ID" value="KAF8771163.1"/>
    <property type="molecule type" value="Genomic_DNA"/>
</dbReference>
<keyword evidence="4" id="KW-1185">Reference proteome</keyword>
<evidence type="ECO:0000259" key="2">
    <source>
        <dbReference type="PROSITE" id="PS00028"/>
    </source>
</evidence>
<feature type="compositionally biased region" description="Polar residues" evidence="1">
    <location>
        <begin position="628"/>
        <end position="637"/>
    </location>
</feature>
<evidence type="ECO:0000256" key="1">
    <source>
        <dbReference type="SAM" id="MobiDB-lite"/>
    </source>
</evidence>
<feature type="compositionally biased region" description="Low complexity" evidence="1">
    <location>
        <begin position="660"/>
        <end position="680"/>
    </location>
</feature>
<feature type="compositionally biased region" description="Basic and acidic residues" evidence="1">
    <location>
        <begin position="78"/>
        <end position="99"/>
    </location>
</feature>
<proteinExistence type="predicted"/>
<feature type="region of interest" description="Disordered" evidence="1">
    <location>
        <begin position="13"/>
        <end position="41"/>
    </location>
</feature>
<feature type="compositionally biased region" description="Basic and acidic residues" evidence="1">
    <location>
        <begin position="518"/>
        <end position="544"/>
    </location>
</feature>
<comment type="caution">
    <text evidence="3">The sequence shown here is derived from an EMBL/GenBank/DDBJ whole genome shotgun (WGS) entry which is preliminary data.</text>
</comment>
<feature type="compositionally biased region" description="Polar residues" evidence="1">
    <location>
        <begin position="730"/>
        <end position="749"/>
    </location>
</feature>
<feature type="region of interest" description="Disordered" evidence="1">
    <location>
        <begin position="769"/>
        <end position="796"/>
    </location>
</feature>
<feature type="compositionally biased region" description="Basic and acidic residues" evidence="1">
    <location>
        <begin position="597"/>
        <end position="612"/>
    </location>
</feature>
<feature type="compositionally biased region" description="Polar residues" evidence="1">
    <location>
        <begin position="13"/>
        <end position="36"/>
    </location>
</feature>
<feature type="compositionally biased region" description="Polar residues" evidence="1">
    <location>
        <begin position="65"/>
        <end position="76"/>
    </location>
</feature>
<evidence type="ECO:0000313" key="3">
    <source>
        <dbReference type="EMBL" id="KAF8771163.1"/>
    </source>
</evidence>
<gene>
    <name evidence="3" type="ORF">HNY73_018615</name>
</gene>
<feature type="compositionally biased region" description="Polar residues" evidence="1">
    <location>
        <begin position="444"/>
        <end position="454"/>
    </location>
</feature>
<reference evidence="3" key="2">
    <citation type="submission" date="2020-06" db="EMBL/GenBank/DDBJ databases">
        <authorList>
            <person name="Sheffer M."/>
        </authorList>
    </citation>
    <scope>NUCLEOTIDE SEQUENCE</scope>
</reference>
<dbReference type="AlphaFoldDB" id="A0A8T0EEU7"/>
<sequence length="855" mass="95450">MWYTFQPNVMYASNQPGNAGTKINNTDVQKSDPGTSKSDKSLGLIRSQNECYAQNPRPVNFPISHVSNPQNTNLGTTKYDKSLVHSRSQNDLEQQRNEQPEGSTLIGKEKPNLTEINDENRNNTEIPTPINSVSSSTQFQPTACFLCQKIFPEINILVQHLQRIHNVNEDGVKWFFSTFRQKDLNVHEEKVLPLEEPTKITKNIVMSPHKFSANEKSLLKKVSNTSPSDQISVATEQYAESESSTCLSSITSGKNMATEQNVESESSTCLSSTTSGKNMVTENHVGSESSMCLGAVTSEKNVAMEQNVDSESSTCLVAVTSRNNVATEQNVESESSTCYHVITSGKKVVTEHNIERDSSTSLGAVTLGKNVATEQNVDNESSTSLDAITSGVNVAIGQNQDRRTDVEFPSRQQLYKTEYIQDSDKSGHYSCASPIRRSSKESTELNVDNESSTSLGAITSGVNVAIGQNQDRRTDVESPSRQQLYETEYIQDSDKLGHYSCASPIRRSSKDSSSNQHFGDKEIIRNSADKSEQNLESDQVRKINMDSPLRQQEYNAESMLIVEEKVNSAEKLNSSSLQEEILAESELNEDHKLEIETHDSSHESFSAVEHRSPIPQSDLNPNGKRNDSFSSENNFVTNERLPITDDSSSEHFSVSDDESSISLDQRSSRESSNSSSSDVSFATYEKVKQITSPERSTVDRSPSQSYVLHSQNRKLSIEDQPNLHLRRNDSPSNRPQYRRSTLEDQTNLNLKRKRGNDCHVSSFKTFAEPKRKANRSVRENSDDSEDDQMESCDSSKDYDSLAVMNAQVQARKHIENTEVLDVFSLTDCVDINNDSDEDEESLDFENIECSDLDEL</sequence>
<feature type="region of interest" description="Disordered" evidence="1">
    <location>
        <begin position="55"/>
        <end position="128"/>
    </location>
</feature>
<feature type="compositionally biased region" description="Low complexity" evidence="1">
    <location>
        <begin position="503"/>
        <end position="514"/>
    </location>
</feature>